<keyword evidence="6" id="KW-1185">Reference proteome</keyword>
<comment type="caution">
    <text evidence="5">The sequence shown here is derived from an EMBL/GenBank/DDBJ whole genome shotgun (WGS) entry which is preliminary data.</text>
</comment>
<dbReference type="GO" id="GO:0003700">
    <property type="term" value="F:DNA-binding transcription factor activity"/>
    <property type="evidence" value="ECO:0007669"/>
    <property type="project" value="InterPro"/>
</dbReference>
<evidence type="ECO:0000313" key="5">
    <source>
        <dbReference type="EMBL" id="TGG90302.1"/>
    </source>
</evidence>
<reference evidence="5 6" key="1">
    <citation type="submission" date="2019-04" db="EMBL/GenBank/DDBJ databases">
        <title>Natronospirillum operosus gen. nov., sp. nov., a haloalkaliphilic satellite isolated from decaying biomass of laboratory culture of cyanobacterium Geitlerinema sp. and proposal of Natronospirillaceae fam. nov. and Saccharospirillaceae fam. nov.</title>
        <authorList>
            <person name="Kevbrin V."/>
            <person name="Boltyanskaya Y."/>
            <person name="Koziaeva V."/>
            <person name="Grouzdev D.S."/>
            <person name="Park M."/>
            <person name="Cho J."/>
        </authorList>
    </citation>
    <scope>NUCLEOTIDE SEQUENCE [LARGE SCALE GENOMIC DNA]</scope>
    <source>
        <strain evidence="5 6">G-116</strain>
    </source>
</reference>
<dbReference type="GO" id="GO:0003677">
    <property type="term" value="F:DNA binding"/>
    <property type="evidence" value="ECO:0007669"/>
    <property type="project" value="UniProtKB-KW"/>
</dbReference>
<evidence type="ECO:0000256" key="2">
    <source>
        <dbReference type="ARBA" id="ARBA00023125"/>
    </source>
</evidence>
<dbReference type="PROSITE" id="PS00894">
    <property type="entry name" value="HTH_DEOR_1"/>
    <property type="match status" value="1"/>
</dbReference>
<organism evidence="5 6">
    <name type="scientific">Natronospirillum operosum</name>
    <dbReference type="NCBI Taxonomy" id="2759953"/>
    <lineage>
        <taxon>Bacteria</taxon>
        <taxon>Pseudomonadati</taxon>
        <taxon>Pseudomonadota</taxon>
        <taxon>Gammaproteobacteria</taxon>
        <taxon>Oceanospirillales</taxon>
        <taxon>Natronospirillaceae</taxon>
        <taxon>Natronospirillum</taxon>
    </lineage>
</organism>
<dbReference type="PROSITE" id="PS51000">
    <property type="entry name" value="HTH_DEOR_2"/>
    <property type="match status" value="1"/>
</dbReference>
<evidence type="ECO:0000256" key="1">
    <source>
        <dbReference type="ARBA" id="ARBA00023015"/>
    </source>
</evidence>
<feature type="domain" description="HTH deoR-type" evidence="4">
    <location>
        <begin position="6"/>
        <end position="61"/>
    </location>
</feature>
<dbReference type="Proteomes" id="UP000297475">
    <property type="component" value="Unassembled WGS sequence"/>
</dbReference>
<dbReference type="PANTHER" id="PTHR30363">
    <property type="entry name" value="HTH-TYPE TRANSCRIPTIONAL REGULATOR SRLR-RELATED"/>
    <property type="match status" value="1"/>
</dbReference>
<protein>
    <submittedName>
        <fullName evidence="5">DeoR family transcriptional regulator</fullName>
    </submittedName>
</protein>
<dbReference type="SMART" id="SM00420">
    <property type="entry name" value="HTH_DEOR"/>
    <property type="match status" value="1"/>
</dbReference>
<dbReference type="InterPro" id="IPR001034">
    <property type="entry name" value="DeoR_HTH"/>
</dbReference>
<evidence type="ECO:0000256" key="3">
    <source>
        <dbReference type="ARBA" id="ARBA00023163"/>
    </source>
</evidence>
<keyword evidence="3" id="KW-0804">Transcription</keyword>
<dbReference type="RefSeq" id="WP_135484860.1">
    <property type="nucleotide sequence ID" value="NZ_SRMF01000014.1"/>
</dbReference>
<dbReference type="SUPFAM" id="SSF100950">
    <property type="entry name" value="NagB/RpiA/CoA transferase-like"/>
    <property type="match status" value="1"/>
</dbReference>
<dbReference type="InterPro" id="IPR036390">
    <property type="entry name" value="WH_DNA-bd_sf"/>
</dbReference>
<dbReference type="SMART" id="SM01134">
    <property type="entry name" value="DeoRC"/>
    <property type="match status" value="1"/>
</dbReference>
<dbReference type="PANTHER" id="PTHR30363:SF44">
    <property type="entry name" value="AGA OPERON TRANSCRIPTIONAL REPRESSOR-RELATED"/>
    <property type="match status" value="1"/>
</dbReference>
<dbReference type="AlphaFoldDB" id="A0A4Z0W937"/>
<dbReference type="InterPro" id="IPR037171">
    <property type="entry name" value="NagB/RpiA_transferase-like"/>
</dbReference>
<dbReference type="InterPro" id="IPR014036">
    <property type="entry name" value="DeoR-like_C"/>
</dbReference>
<dbReference type="Gene3D" id="3.40.50.1360">
    <property type="match status" value="1"/>
</dbReference>
<sequence length="265" mass="29131">MAKRNTQQRRRTIVELVSDQGEVSVEALARRFGTSEVTIRKDLAELEQNGLLLRRYGGAVPMPGDMVPDPSEEKVSERKKLLAHAAAELIQDHNRLIIDSGSTTAALLPKLSHRQGLVVMTNALDVANALRELENEPTLLMTGGTWDARSESFQGQLAEQVLRAFNFDQLFIGADGLDLERGTTTFNELVTLSRVMAEVAREVIVMAESSKLGRRIHNLELPWATVSVLITDADCPDDAVRRLEAQGVRVIRAGLDTAVPLSEIA</sequence>
<keyword evidence="2" id="KW-0238">DNA-binding</keyword>
<evidence type="ECO:0000313" key="6">
    <source>
        <dbReference type="Proteomes" id="UP000297475"/>
    </source>
</evidence>
<dbReference type="OrthoDB" id="9797223at2"/>
<dbReference type="PRINTS" id="PR00037">
    <property type="entry name" value="HTHLACR"/>
</dbReference>
<dbReference type="InterPro" id="IPR036388">
    <property type="entry name" value="WH-like_DNA-bd_sf"/>
</dbReference>
<dbReference type="Pfam" id="PF08220">
    <property type="entry name" value="HTH_DeoR"/>
    <property type="match status" value="1"/>
</dbReference>
<evidence type="ECO:0000259" key="4">
    <source>
        <dbReference type="PROSITE" id="PS51000"/>
    </source>
</evidence>
<dbReference type="EMBL" id="SRMF01000014">
    <property type="protein sequence ID" value="TGG90302.1"/>
    <property type="molecule type" value="Genomic_DNA"/>
</dbReference>
<dbReference type="Gene3D" id="1.10.10.10">
    <property type="entry name" value="Winged helix-like DNA-binding domain superfamily/Winged helix DNA-binding domain"/>
    <property type="match status" value="1"/>
</dbReference>
<dbReference type="FunFam" id="3.40.50.1360:FF:000006">
    <property type="entry name" value="Glucitol operon repressor"/>
    <property type="match status" value="1"/>
</dbReference>
<dbReference type="InterPro" id="IPR050313">
    <property type="entry name" value="Carb_Metab_HTH_regulators"/>
</dbReference>
<gene>
    <name evidence="5" type="ORF">E4656_18740</name>
</gene>
<accession>A0A4Z0W937</accession>
<proteinExistence type="predicted"/>
<dbReference type="Pfam" id="PF00455">
    <property type="entry name" value="DeoRC"/>
    <property type="match status" value="1"/>
</dbReference>
<keyword evidence="1" id="KW-0805">Transcription regulation</keyword>
<name>A0A4Z0W937_9GAMM</name>
<dbReference type="SUPFAM" id="SSF46785">
    <property type="entry name" value="Winged helix' DNA-binding domain"/>
    <property type="match status" value="1"/>
</dbReference>
<dbReference type="InterPro" id="IPR018356">
    <property type="entry name" value="Tscrpt_reg_HTH_DeoR_CS"/>
</dbReference>